<evidence type="ECO:0000256" key="2">
    <source>
        <dbReference type="SAM" id="Phobius"/>
    </source>
</evidence>
<sequence length="364" mass="41926">MSKQNHPANYYYTYTSPASSAPPANEMPSSSSASAPPSYDEAVGQSTDNTTTTTTINDKPTHVPDASIPAYNPAVVPDHDDVTDPLLQENHVENDNDPFRGRPAPPTYSIYRAPYETSSSGEIMTRDQHLNQDGEAILQFLHQHNTAPKMAVRFYGYHEETHWRTRSSRDNDGNWVEEREPVTTRVDDFCFQIDCSEYVSPQCIGMYVTPDKKTGQVKTVRQLCDDYVHEHNKLKELRLTKVIEWNYPELTRAFTAAIRAHGYYHSVEISFEMKEYRITIKSGSDLSRLADNKAVRFLFFITCLWILAWPILWFYRKHYGHNTLQSKWKMNISERDWYNLKVQEVLGQVRHQGQAFGTVPFILG</sequence>
<keyword evidence="2" id="KW-1133">Transmembrane helix</keyword>
<dbReference type="Proteomes" id="UP000027586">
    <property type="component" value="Unassembled WGS sequence"/>
</dbReference>
<evidence type="ECO:0000313" key="4">
    <source>
        <dbReference type="Proteomes" id="UP000027586"/>
    </source>
</evidence>
<proteinExistence type="predicted"/>
<gene>
    <name evidence="3" type="ORF">LCOR_01643.1</name>
</gene>
<dbReference type="EMBL" id="CBTN010000004">
    <property type="protein sequence ID" value="CDH49917.1"/>
    <property type="molecule type" value="Genomic_DNA"/>
</dbReference>
<dbReference type="PANTHER" id="PTHR37848:SF1">
    <property type="entry name" value="SUN DOMAIN-CONTAINING PROTEIN"/>
    <property type="match status" value="1"/>
</dbReference>
<dbReference type="OrthoDB" id="203796at2759"/>
<dbReference type="AlphaFoldDB" id="A0A068RJV4"/>
<accession>A0A068RJV4</accession>
<keyword evidence="4" id="KW-1185">Reference proteome</keyword>
<dbReference type="VEuPathDB" id="FungiDB:LCOR_01643.1"/>
<protein>
    <submittedName>
        <fullName evidence="3">Uncharacterized protein</fullName>
    </submittedName>
</protein>
<evidence type="ECO:0000313" key="3">
    <source>
        <dbReference type="EMBL" id="CDH49917.1"/>
    </source>
</evidence>
<keyword evidence="2" id="KW-0472">Membrane</keyword>
<feature type="transmembrane region" description="Helical" evidence="2">
    <location>
        <begin position="297"/>
        <end position="315"/>
    </location>
</feature>
<dbReference type="PANTHER" id="PTHR37848">
    <property type="entry name" value="EXPRESSED PROTEIN"/>
    <property type="match status" value="1"/>
</dbReference>
<comment type="caution">
    <text evidence="3">The sequence shown here is derived from an EMBL/GenBank/DDBJ whole genome shotgun (WGS) entry which is preliminary data.</text>
</comment>
<name>A0A068RJV4_9FUNG</name>
<evidence type="ECO:0000256" key="1">
    <source>
        <dbReference type="SAM" id="MobiDB-lite"/>
    </source>
</evidence>
<keyword evidence="2" id="KW-0812">Transmembrane</keyword>
<organism evidence="3 4">
    <name type="scientific">Lichtheimia corymbifera JMRC:FSU:9682</name>
    <dbReference type="NCBI Taxonomy" id="1263082"/>
    <lineage>
        <taxon>Eukaryota</taxon>
        <taxon>Fungi</taxon>
        <taxon>Fungi incertae sedis</taxon>
        <taxon>Mucoromycota</taxon>
        <taxon>Mucoromycotina</taxon>
        <taxon>Mucoromycetes</taxon>
        <taxon>Mucorales</taxon>
        <taxon>Lichtheimiaceae</taxon>
        <taxon>Lichtheimia</taxon>
    </lineage>
</organism>
<reference evidence="3" key="1">
    <citation type="submission" date="2013-08" db="EMBL/GenBank/DDBJ databases">
        <title>Gene expansion shapes genome architecture in the human pathogen Lichtheimia corymbifera: an evolutionary genomics analysis in the ancient terrestrial Mucorales (Mucoromycotina).</title>
        <authorList>
            <person name="Schwartze V.U."/>
            <person name="Winter S."/>
            <person name="Shelest E."/>
            <person name="Marcet-Houben M."/>
            <person name="Horn F."/>
            <person name="Wehner S."/>
            <person name="Hoffmann K."/>
            <person name="Riege K."/>
            <person name="Sammeth M."/>
            <person name="Nowrousian M."/>
            <person name="Valiante V."/>
            <person name="Linde J."/>
            <person name="Jacobsen I.D."/>
            <person name="Marz M."/>
            <person name="Brakhage A.A."/>
            <person name="Gabaldon T."/>
            <person name="Bocker S."/>
            <person name="Voigt K."/>
        </authorList>
    </citation>
    <scope>NUCLEOTIDE SEQUENCE [LARGE SCALE GENOMIC DNA]</scope>
    <source>
        <strain evidence="3">FSU 9682</strain>
    </source>
</reference>
<feature type="region of interest" description="Disordered" evidence="1">
    <location>
        <begin position="1"/>
        <end position="69"/>
    </location>
</feature>
<feature type="compositionally biased region" description="Low complexity" evidence="1">
    <location>
        <begin position="7"/>
        <end position="42"/>
    </location>
</feature>